<name>W6RWF3_9CLOT</name>
<dbReference type="STRING" id="1216932.CM240_1853"/>
<protein>
    <submittedName>
        <fullName evidence="2">Putative transmembrane protein</fullName>
    </submittedName>
</protein>
<dbReference type="EMBL" id="HG917868">
    <property type="protein sequence ID" value="CDM69011.1"/>
    <property type="molecule type" value="Genomic_DNA"/>
</dbReference>
<dbReference type="OrthoDB" id="8582979at2"/>
<dbReference type="HOGENOM" id="CLU_084465_1_2_9"/>
<dbReference type="PANTHER" id="PTHR36832:SF1">
    <property type="entry name" value="SLR1174 PROTEIN"/>
    <property type="match status" value="1"/>
</dbReference>
<dbReference type="RefSeq" id="WP_044038593.1">
    <property type="nucleotide sequence ID" value="NZ_HG917868.1"/>
</dbReference>
<gene>
    <name evidence="2" type="ORF">CM240_1853</name>
</gene>
<dbReference type="AlphaFoldDB" id="W6RWF3"/>
<dbReference type="PANTHER" id="PTHR36832">
    <property type="entry name" value="SLR1174 PROTEIN-RELATED"/>
    <property type="match status" value="1"/>
</dbReference>
<dbReference type="KEGG" id="clt:CM240_1853"/>
<keyword evidence="3" id="KW-1185">Reference proteome</keyword>
<evidence type="ECO:0000313" key="3">
    <source>
        <dbReference type="Proteomes" id="UP000019426"/>
    </source>
</evidence>
<dbReference type="InterPro" id="IPR010390">
    <property type="entry name" value="ABC-2_transporter-like"/>
</dbReference>
<evidence type="ECO:0000313" key="2">
    <source>
        <dbReference type="EMBL" id="CDM69011.1"/>
    </source>
</evidence>
<accession>W6RWF3</accession>
<feature type="transmembrane region" description="Helical" evidence="1">
    <location>
        <begin position="238"/>
        <end position="260"/>
    </location>
</feature>
<feature type="transmembrane region" description="Helical" evidence="1">
    <location>
        <begin position="28"/>
        <end position="46"/>
    </location>
</feature>
<sequence length="272" mass="31054">MKYFKEVKTYLPFTTNAFQAQLTYKANTMIFFCGEGVIILVSYYLWKAIYGSSTKSIISGFNFNEMIIYMLLAFLIGILTDIDVSTMIYREVKDGSIAINLVRPINYCKRMFFQALGNIVFNFVLVFSLGFILVTVLFISIEHNFNILNIILSLITTVLSIILSFYYRYCFGLLSFKITNMWGLAQIMGAIFRLLSGALIPLSFFPMIMQKIFGLLPFSSIISTPTLIYLGKIEGMELIFSIGLQVVWIGILILLSRWMWNKLITELTILGG</sequence>
<feature type="transmembrane region" description="Helical" evidence="1">
    <location>
        <begin position="181"/>
        <end position="200"/>
    </location>
</feature>
<evidence type="ECO:0000256" key="1">
    <source>
        <dbReference type="SAM" id="Phobius"/>
    </source>
</evidence>
<dbReference type="PATRIC" id="fig|1216932.3.peg.1851"/>
<keyword evidence="1" id="KW-1133">Transmembrane helix</keyword>
<proteinExistence type="predicted"/>
<feature type="transmembrane region" description="Helical" evidence="1">
    <location>
        <begin position="147"/>
        <end position="169"/>
    </location>
</feature>
<feature type="transmembrane region" description="Helical" evidence="1">
    <location>
        <begin position="119"/>
        <end position="141"/>
    </location>
</feature>
<reference evidence="2 3" key="1">
    <citation type="submission" date="2013-11" db="EMBL/GenBank/DDBJ databases">
        <title>Complete genome sequence of Clostridum sp. M2/40.</title>
        <authorList>
            <person name="Wibberg D."/>
            <person name="Puehler A."/>
            <person name="Schlueter A."/>
        </authorList>
    </citation>
    <scope>NUCLEOTIDE SEQUENCE [LARGE SCALE GENOMIC DNA]</scope>
    <source>
        <strain evidence="3">M2/40</strain>
    </source>
</reference>
<feature type="transmembrane region" description="Helical" evidence="1">
    <location>
        <begin position="66"/>
        <end position="84"/>
    </location>
</feature>
<feature type="transmembrane region" description="Helical" evidence="1">
    <location>
        <begin position="212"/>
        <end position="231"/>
    </location>
</feature>
<dbReference type="Proteomes" id="UP000019426">
    <property type="component" value="Chromosome M2/40_rep1"/>
</dbReference>
<dbReference type="eggNOG" id="COG4587">
    <property type="taxonomic scope" value="Bacteria"/>
</dbReference>
<keyword evidence="1" id="KW-0472">Membrane</keyword>
<dbReference type="Pfam" id="PF06182">
    <property type="entry name" value="ABC2_membrane_6"/>
    <property type="match status" value="1"/>
</dbReference>
<keyword evidence="1 2" id="KW-0812">Transmembrane</keyword>
<organism evidence="2 3">
    <name type="scientific">Clostridium bornimense</name>
    <dbReference type="NCBI Taxonomy" id="1216932"/>
    <lineage>
        <taxon>Bacteria</taxon>
        <taxon>Bacillati</taxon>
        <taxon>Bacillota</taxon>
        <taxon>Clostridia</taxon>
        <taxon>Eubacteriales</taxon>
        <taxon>Clostridiaceae</taxon>
        <taxon>Clostridium</taxon>
    </lineage>
</organism>